<protein>
    <submittedName>
        <fullName evidence="2">Inner membrane protein CreD</fullName>
    </submittedName>
</protein>
<keyword evidence="1" id="KW-1133">Transmembrane helix</keyword>
<dbReference type="Pfam" id="PF06123">
    <property type="entry name" value="CreD"/>
    <property type="match status" value="1"/>
</dbReference>
<feature type="transmembrane region" description="Helical" evidence="1">
    <location>
        <begin position="135"/>
        <end position="155"/>
    </location>
</feature>
<gene>
    <name evidence="2" type="primary">creD</name>
    <name evidence="2" type="ORF">NCTC13337_01618</name>
</gene>
<dbReference type="PANTHER" id="PTHR30092:SF0">
    <property type="entry name" value="INNER MEMBRANE PROTEIN CRED"/>
    <property type="match status" value="1"/>
</dbReference>
<evidence type="ECO:0000256" key="1">
    <source>
        <dbReference type="SAM" id="Phobius"/>
    </source>
</evidence>
<dbReference type="GO" id="GO:0005886">
    <property type="term" value="C:plasma membrane"/>
    <property type="evidence" value="ECO:0007669"/>
    <property type="project" value="TreeGrafter"/>
</dbReference>
<feature type="transmembrane region" description="Helical" evidence="1">
    <location>
        <begin position="53"/>
        <end position="73"/>
    </location>
</feature>
<sequence>MKSPITQKLLAIFLLCLIFTIALALIYQLTYERMNYLGNLNQVDDYRRIMRSIKYGMVLVGFTFAIFFLFELIRELKIHPIQYGLVGSALTIFYLLLLSLSEQIGFSASYIIASIACISLISWYMQYSSGETNSYLIIGGLLLFGYSVMFILIRLTKYNLLIGSILLFIAIATTMYLTRYINWYELSIYHKKAKIIEKEQI</sequence>
<dbReference type="OrthoDB" id="9791851at2"/>
<accession>A0A380MUY5</accession>
<dbReference type="EMBL" id="UHIC01000001">
    <property type="protein sequence ID" value="SUO95856.1"/>
    <property type="molecule type" value="Genomic_DNA"/>
</dbReference>
<evidence type="ECO:0000313" key="3">
    <source>
        <dbReference type="Proteomes" id="UP000254601"/>
    </source>
</evidence>
<keyword evidence="3" id="KW-1185">Reference proteome</keyword>
<reference evidence="2 3" key="1">
    <citation type="submission" date="2018-06" db="EMBL/GenBank/DDBJ databases">
        <authorList>
            <consortium name="Pathogen Informatics"/>
            <person name="Doyle S."/>
        </authorList>
    </citation>
    <scope>NUCLEOTIDE SEQUENCE [LARGE SCALE GENOMIC DNA]</scope>
    <source>
        <strain evidence="2 3">NCTC13337</strain>
    </source>
</reference>
<feature type="transmembrane region" description="Helical" evidence="1">
    <location>
        <begin position="161"/>
        <end position="182"/>
    </location>
</feature>
<keyword evidence="1" id="KW-0472">Membrane</keyword>
<evidence type="ECO:0000313" key="2">
    <source>
        <dbReference type="EMBL" id="SUO95856.1"/>
    </source>
</evidence>
<dbReference type="RefSeq" id="WP_084601520.1">
    <property type="nucleotide sequence ID" value="NZ_LWHB01000017.1"/>
</dbReference>
<dbReference type="Proteomes" id="UP000254601">
    <property type="component" value="Unassembled WGS sequence"/>
</dbReference>
<name>A0A380MUY5_9GAMM</name>
<proteinExistence type="predicted"/>
<feature type="transmembrane region" description="Helical" evidence="1">
    <location>
        <begin position="104"/>
        <end position="123"/>
    </location>
</feature>
<feature type="transmembrane region" description="Helical" evidence="1">
    <location>
        <begin position="80"/>
        <end position="98"/>
    </location>
</feature>
<organism evidence="2 3">
    <name type="scientific">Suttonella ornithocola</name>
    <dbReference type="NCBI Taxonomy" id="279832"/>
    <lineage>
        <taxon>Bacteria</taxon>
        <taxon>Pseudomonadati</taxon>
        <taxon>Pseudomonadota</taxon>
        <taxon>Gammaproteobacteria</taxon>
        <taxon>Cardiobacteriales</taxon>
        <taxon>Cardiobacteriaceae</taxon>
        <taxon>Suttonella</taxon>
    </lineage>
</organism>
<dbReference type="AlphaFoldDB" id="A0A380MUY5"/>
<keyword evidence="1" id="KW-0812">Transmembrane</keyword>
<dbReference type="PANTHER" id="PTHR30092">
    <property type="entry name" value="INNER MEMBRANE PROTEIN CRED"/>
    <property type="match status" value="1"/>
</dbReference>
<dbReference type="InterPro" id="IPR010364">
    <property type="entry name" value="Uncharacterised_IM_CreD"/>
</dbReference>